<feature type="region of interest" description="Disordered" evidence="1">
    <location>
        <begin position="72"/>
        <end position="97"/>
    </location>
</feature>
<keyword evidence="3" id="KW-1185">Reference proteome</keyword>
<evidence type="ECO:0000256" key="1">
    <source>
        <dbReference type="SAM" id="MobiDB-lite"/>
    </source>
</evidence>
<dbReference type="AlphaFoldDB" id="A0A448WIQ7"/>
<evidence type="ECO:0000313" key="2">
    <source>
        <dbReference type="EMBL" id="VEL12752.1"/>
    </source>
</evidence>
<accession>A0A448WIQ7</accession>
<evidence type="ECO:0000313" key="3">
    <source>
        <dbReference type="Proteomes" id="UP000784294"/>
    </source>
</evidence>
<dbReference type="EMBL" id="CAAALY010015718">
    <property type="protein sequence ID" value="VEL12752.1"/>
    <property type="molecule type" value="Genomic_DNA"/>
</dbReference>
<dbReference type="Proteomes" id="UP000784294">
    <property type="component" value="Unassembled WGS sequence"/>
</dbReference>
<reference evidence="2" key="1">
    <citation type="submission" date="2018-11" db="EMBL/GenBank/DDBJ databases">
        <authorList>
            <consortium name="Pathogen Informatics"/>
        </authorList>
    </citation>
    <scope>NUCLEOTIDE SEQUENCE</scope>
</reference>
<gene>
    <name evidence="2" type="ORF">PXEA_LOCUS6192</name>
</gene>
<protein>
    <submittedName>
        <fullName evidence="2">Uncharacterized protein</fullName>
    </submittedName>
</protein>
<organism evidence="2 3">
    <name type="scientific">Protopolystoma xenopodis</name>
    <dbReference type="NCBI Taxonomy" id="117903"/>
    <lineage>
        <taxon>Eukaryota</taxon>
        <taxon>Metazoa</taxon>
        <taxon>Spiralia</taxon>
        <taxon>Lophotrochozoa</taxon>
        <taxon>Platyhelminthes</taxon>
        <taxon>Monogenea</taxon>
        <taxon>Polyopisthocotylea</taxon>
        <taxon>Polystomatidea</taxon>
        <taxon>Polystomatidae</taxon>
        <taxon>Protopolystoma</taxon>
    </lineage>
</organism>
<comment type="caution">
    <text evidence="2">The sequence shown here is derived from an EMBL/GenBank/DDBJ whole genome shotgun (WGS) entry which is preliminary data.</text>
</comment>
<feature type="compositionally biased region" description="Basic and acidic residues" evidence="1">
    <location>
        <begin position="74"/>
        <end position="86"/>
    </location>
</feature>
<sequence>MQYTQTSDELFSRPVPTSHLDFWLKGVETKRVSGSGLCSDKTRVLETEGDCLDNLFPSDEVAWTRRTSLAPSSVEKDLPVDRRSDDPACAPRGLGRMSRPTLQAGLSSRLCMNMPAGGYYNVIGLDKKATANGQLAPCAASKLLSPET</sequence>
<proteinExistence type="predicted"/>
<name>A0A448WIQ7_9PLAT</name>